<name>A0A2J6S5Z3_HYAVF</name>
<protein>
    <submittedName>
        <fullName evidence="10">TPT-domain-containing protein</fullName>
    </submittedName>
</protein>
<keyword evidence="11" id="KW-1185">Reference proteome</keyword>
<keyword evidence="6 8" id="KW-1133">Transmembrane helix</keyword>
<feature type="transmembrane region" description="Helical" evidence="8">
    <location>
        <begin position="176"/>
        <end position="194"/>
    </location>
</feature>
<evidence type="ECO:0000256" key="5">
    <source>
        <dbReference type="ARBA" id="ARBA00022692"/>
    </source>
</evidence>
<feature type="domain" description="Sugar phosphate transporter" evidence="9">
    <location>
        <begin position="1"/>
        <end position="280"/>
    </location>
</feature>
<dbReference type="AlphaFoldDB" id="A0A2J6S5Z3"/>
<evidence type="ECO:0000313" key="10">
    <source>
        <dbReference type="EMBL" id="PMD46184.1"/>
    </source>
</evidence>
<feature type="transmembrane region" description="Helical" evidence="8">
    <location>
        <begin position="20"/>
        <end position="39"/>
    </location>
</feature>
<evidence type="ECO:0000256" key="2">
    <source>
        <dbReference type="ARBA" id="ARBA00004477"/>
    </source>
</evidence>
<dbReference type="EMBL" id="KZ613939">
    <property type="protein sequence ID" value="PMD46184.1"/>
    <property type="molecule type" value="Genomic_DNA"/>
</dbReference>
<feature type="transmembrane region" description="Helical" evidence="8">
    <location>
        <begin position="59"/>
        <end position="76"/>
    </location>
</feature>
<evidence type="ECO:0000256" key="3">
    <source>
        <dbReference type="ARBA" id="ARBA00010425"/>
    </source>
</evidence>
<evidence type="ECO:0000256" key="4">
    <source>
        <dbReference type="ARBA" id="ARBA00011182"/>
    </source>
</evidence>
<evidence type="ECO:0000313" key="11">
    <source>
        <dbReference type="Proteomes" id="UP000235786"/>
    </source>
</evidence>
<dbReference type="InterPro" id="IPR050186">
    <property type="entry name" value="TPT_transporter"/>
</dbReference>
<feature type="transmembrane region" description="Helical" evidence="8">
    <location>
        <begin position="115"/>
        <end position="133"/>
    </location>
</feature>
<comment type="function">
    <text evidence="1">Involved in the import of GDP-mannose from the cytoplasm into the Golgi lumen.</text>
</comment>
<comment type="subunit">
    <text evidence="4">Homooligomer.</text>
</comment>
<evidence type="ECO:0000256" key="8">
    <source>
        <dbReference type="SAM" id="Phobius"/>
    </source>
</evidence>
<dbReference type="Pfam" id="PF03151">
    <property type="entry name" value="TPT"/>
    <property type="match status" value="1"/>
</dbReference>
<feature type="non-terminal residue" evidence="10">
    <location>
        <position position="1"/>
    </location>
</feature>
<proteinExistence type="inferred from homology"/>
<feature type="transmembrane region" description="Helical" evidence="8">
    <location>
        <begin position="139"/>
        <end position="164"/>
    </location>
</feature>
<feature type="transmembrane region" description="Helical" evidence="8">
    <location>
        <begin position="244"/>
        <end position="277"/>
    </location>
</feature>
<keyword evidence="7 8" id="KW-0472">Membrane</keyword>
<evidence type="ECO:0000256" key="6">
    <source>
        <dbReference type="ARBA" id="ARBA00022989"/>
    </source>
</evidence>
<dbReference type="PANTHER" id="PTHR11132">
    <property type="entry name" value="SOLUTE CARRIER FAMILY 35"/>
    <property type="match status" value="1"/>
</dbReference>
<accession>A0A2J6S5Z3</accession>
<reference evidence="10 11" key="1">
    <citation type="submission" date="2016-04" db="EMBL/GenBank/DDBJ databases">
        <title>A degradative enzymes factory behind the ericoid mycorrhizal symbiosis.</title>
        <authorList>
            <consortium name="DOE Joint Genome Institute"/>
            <person name="Martino E."/>
            <person name="Morin E."/>
            <person name="Grelet G."/>
            <person name="Kuo A."/>
            <person name="Kohler A."/>
            <person name="Daghino S."/>
            <person name="Barry K."/>
            <person name="Choi C."/>
            <person name="Cichocki N."/>
            <person name="Clum A."/>
            <person name="Copeland A."/>
            <person name="Hainaut M."/>
            <person name="Haridas S."/>
            <person name="Labutti K."/>
            <person name="Lindquist E."/>
            <person name="Lipzen A."/>
            <person name="Khouja H.-R."/>
            <person name="Murat C."/>
            <person name="Ohm R."/>
            <person name="Olson A."/>
            <person name="Spatafora J."/>
            <person name="Veneault-Fourrey C."/>
            <person name="Henrissat B."/>
            <person name="Grigoriev I."/>
            <person name="Martin F."/>
            <person name="Perotto S."/>
        </authorList>
    </citation>
    <scope>NUCLEOTIDE SEQUENCE [LARGE SCALE GENOMIC DNA]</scope>
    <source>
        <strain evidence="10 11">F</strain>
    </source>
</reference>
<evidence type="ECO:0000256" key="1">
    <source>
        <dbReference type="ARBA" id="ARBA00003420"/>
    </source>
</evidence>
<comment type="similarity">
    <text evidence="3">Belongs to the TPT transporter family. SLC35D subfamily.</text>
</comment>
<comment type="subcellular location">
    <subcellularLocation>
        <location evidence="2">Endoplasmic reticulum membrane</location>
        <topology evidence="2">Multi-pass membrane protein</topology>
    </subcellularLocation>
</comment>
<dbReference type="OrthoDB" id="6418713at2759"/>
<dbReference type="Proteomes" id="UP000235786">
    <property type="component" value="Unassembled WGS sequence"/>
</dbReference>
<evidence type="ECO:0000256" key="7">
    <source>
        <dbReference type="ARBA" id="ARBA00023136"/>
    </source>
</evidence>
<evidence type="ECO:0000259" key="9">
    <source>
        <dbReference type="Pfam" id="PF03151"/>
    </source>
</evidence>
<gene>
    <name evidence="10" type="ORF">L207DRAFT_388709</name>
</gene>
<organism evidence="10 11">
    <name type="scientific">Hyaloscypha variabilis (strain UAMH 11265 / GT02V1 / F)</name>
    <name type="common">Meliniomyces variabilis</name>
    <dbReference type="NCBI Taxonomy" id="1149755"/>
    <lineage>
        <taxon>Eukaryota</taxon>
        <taxon>Fungi</taxon>
        <taxon>Dikarya</taxon>
        <taxon>Ascomycota</taxon>
        <taxon>Pezizomycotina</taxon>
        <taxon>Leotiomycetes</taxon>
        <taxon>Helotiales</taxon>
        <taxon>Hyaloscyphaceae</taxon>
        <taxon>Hyaloscypha</taxon>
        <taxon>Hyaloscypha variabilis</taxon>
    </lineage>
</organism>
<feature type="transmembrane region" description="Helical" evidence="8">
    <location>
        <begin position="214"/>
        <end position="232"/>
    </location>
</feature>
<dbReference type="GO" id="GO:0005789">
    <property type="term" value="C:endoplasmic reticulum membrane"/>
    <property type="evidence" value="ECO:0007669"/>
    <property type="project" value="UniProtKB-SubCell"/>
</dbReference>
<feature type="non-terminal residue" evidence="10">
    <location>
        <position position="280"/>
    </location>
</feature>
<keyword evidence="5 8" id="KW-0812">Transmembrane</keyword>
<feature type="transmembrane region" description="Helical" evidence="8">
    <location>
        <begin position="82"/>
        <end position="103"/>
    </location>
</feature>
<dbReference type="InterPro" id="IPR004853">
    <property type="entry name" value="Sugar_P_trans_dom"/>
</dbReference>
<sequence length="280" mass="30728">WIVLSSIAILFNKYVLDDLGFPAILTCWHLLFSTIMTQILARTTTLLDGRKTVRMTPRIYLRAIVPIGFLFSASLVCSNQSYLYLSVAFIQMLKASAPVAVLITSWAFRVASPKIRVLLNVLFIVFGVSLASFGEIKFVWLGFFFQAGGIFSEAVRLILIQILLSDSGQAMDPLVSLYYYAPICALFNFLIALITDLPTFTLSTLTRVGPSTLLLNAILAFMLNASSVFLLGKTSGLIMTLCGVLKNILLVLASVVLWGTVIMPIQALGYGIALLGLVYY</sequence>